<dbReference type="EMBL" id="KN832569">
    <property type="protein sequence ID" value="KII84959.1"/>
    <property type="molecule type" value="Genomic_DNA"/>
</dbReference>
<evidence type="ECO:0000313" key="2">
    <source>
        <dbReference type="Proteomes" id="UP000053263"/>
    </source>
</evidence>
<dbReference type="AlphaFoldDB" id="A0A0C9T6J5"/>
<accession>A0A0C9T6J5</accession>
<gene>
    <name evidence="1" type="ORF">PLICRDRAFT_45814</name>
</gene>
<keyword evidence="2" id="KW-1185">Reference proteome</keyword>
<protein>
    <submittedName>
        <fullName evidence="1">Uncharacterized protein</fullName>
    </submittedName>
</protein>
<sequence length="263" mass="28903">MPAQWSSNSGLRSAALATVPLPWAFASSPCIPARSRSRPSLLRAYPIMGVFFCLRELIAGVHNTWRLWERCDFASVCVLGPCTSGVLWRHFGRRRLRVLAFGIQTTCVCLPSSMRCVLVVDPAGPAPLRIAMVACGMHRPFVSHGSLSDDGHSSWATDAFPVDAGMRATPLVQNLIRQTYTVSQTWFLATGPRCASISLCRIFRATCMVQYEPIDLRASVSIDVCIARRPAVCRCFGALRATSSAFRCGHLIAVVCPRWCVRV</sequence>
<organism evidence="1 2">
    <name type="scientific">Plicaturopsis crispa FD-325 SS-3</name>
    <dbReference type="NCBI Taxonomy" id="944288"/>
    <lineage>
        <taxon>Eukaryota</taxon>
        <taxon>Fungi</taxon>
        <taxon>Dikarya</taxon>
        <taxon>Basidiomycota</taxon>
        <taxon>Agaricomycotina</taxon>
        <taxon>Agaricomycetes</taxon>
        <taxon>Agaricomycetidae</taxon>
        <taxon>Amylocorticiales</taxon>
        <taxon>Amylocorticiaceae</taxon>
        <taxon>Plicatura</taxon>
        <taxon>Plicaturopsis crispa</taxon>
    </lineage>
</organism>
<evidence type="ECO:0000313" key="1">
    <source>
        <dbReference type="EMBL" id="KII84959.1"/>
    </source>
</evidence>
<dbReference type="Proteomes" id="UP000053263">
    <property type="component" value="Unassembled WGS sequence"/>
</dbReference>
<name>A0A0C9T6J5_PLICR</name>
<proteinExistence type="predicted"/>
<dbReference type="HOGENOM" id="CLU_1058133_0_0_1"/>
<reference evidence="1 2" key="1">
    <citation type="submission" date="2014-06" db="EMBL/GenBank/DDBJ databases">
        <title>Evolutionary Origins and Diversification of the Mycorrhizal Mutualists.</title>
        <authorList>
            <consortium name="DOE Joint Genome Institute"/>
            <consortium name="Mycorrhizal Genomics Consortium"/>
            <person name="Kohler A."/>
            <person name="Kuo A."/>
            <person name="Nagy L.G."/>
            <person name="Floudas D."/>
            <person name="Copeland A."/>
            <person name="Barry K.W."/>
            <person name="Cichocki N."/>
            <person name="Veneault-Fourrey C."/>
            <person name="LaButti K."/>
            <person name="Lindquist E.A."/>
            <person name="Lipzen A."/>
            <person name="Lundell T."/>
            <person name="Morin E."/>
            <person name="Murat C."/>
            <person name="Riley R."/>
            <person name="Ohm R."/>
            <person name="Sun H."/>
            <person name="Tunlid A."/>
            <person name="Henrissat B."/>
            <person name="Grigoriev I.V."/>
            <person name="Hibbett D.S."/>
            <person name="Martin F."/>
        </authorList>
    </citation>
    <scope>NUCLEOTIDE SEQUENCE [LARGE SCALE GENOMIC DNA]</scope>
    <source>
        <strain evidence="1 2">FD-325 SS-3</strain>
    </source>
</reference>